<comment type="caution">
    <text evidence="3">The sequence shown here is derived from an EMBL/GenBank/DDBJ whole genome shotgun (WGS) entry which is preliminary data.</text>
</comment>
<evidence type="ECO:0000313" key="3">
    <source>
        <dbReference type="EMBL" id="RZB57802.1"/>
    </source>
</evidence>
<dbReference type="EMBL" id="QZWG01000017">
    <property type="protein sequence ID" value="RZB57802.1"/>
    <property type="molecule type" value="Genomic_DNA"/>
</dbReference>
<evidence type="ECO:0000259" key="2">
    <source>
        <dbReference type="Pfam" id="PF22936"/>
    </source>
</evidence>
<name>A0A445G9C8_GLYSO</name>
<feature type="domain" description="Retrovirus-related Pol polyprotein from transposon TNT 1-94-like beta-barrel" evidence="2">
    <location>
        <begin position="135"/>
        <end position="203"/>
    </location>
</feature>
<gene>
    <name evidence="3" type="ORF">D0Y65_046457</name>
</gene>
<dbReference type="Pfam" id="PF22936">
    <property type="entry name" value="Pol_BBD"/>
    <property type="match status" value="1"/>
</dbReference>
<dbReference type="Pfam" id="PF14223">
    <property type="entry name" value="Retrotran_gag_2"/>
    <property type="match status" value="1"/>
</dbReference>
<accession>A0A445G9C8</accession>
<feature type="compositionally biased region" description="Basic residues" evidence="1">
    <location>
        <begin position="308"/>
        <end position="318"/>
    </location>
</feature>
<dbReference type="AlphaFoldDB" id="A0A445G9C8"/>
<evidence type="ECO:0000256" key="1">
    <source>
        <dbReference type="SAM" id="MobiDB-lite"/>
    </source>
</evidence>
<feature type="region of interest" description="Disordered" evidence="1">
    <location>
        <begin position="303"/>
        <end position="324"/>
    </location>
</feature>
<protein>
    <recommendedName>
        <fullName evidence="2">Retrovirus-related Pol polyprotein from transposon TNT 1-94-like beta-barrel domain-containing protein</fullName>
    </recommendedName>
</protein>
<feature type="compositionally biased region" description="Low complexity" evidence="1">
    <location>
        <begin position="269"/>
        <end position="283"/>
    </location>
</feature>
<feature type="region of interest" description="Disordered" evidence="1">
    <location>
        <begin position="263"/>
        <end position="283"/>
    </location>
</feature>
<dbReference type="PANTHER" id="PTHR34676">
    <property type="entry name" value="DUF4219 DOMAIN-CONTAINING PROTEIN-RELATED"/>
    <property type="match status" value="1"/>
</dbReference>
<organism evidence="3 4">
    <name type="scientific">Glycine soja</name>
    <name type="common">Wild soybean</name>
    <dbReference type="NCBI Taxonomy" id="3848"/>
    <lineage>
        <taxon>Eukaryota</taxon>
        <taxon>Viridiplantae</taxon>
        <taxon>Streptophyta</taxon>
        <taxon>Embryophyta</taxon>
        <taxon>Tracheophyta</taxon>
        <taxon>Spermatophyta</taxon>
        <taxon>Magnoliopsida</taxon>
        <taxon>eudicotyledons</taxon>
        <taxon>Gunneridae</taxon>
        <taxon>Pentapetalae</taxon>
        <taxon>rosids</taxon>
        <taxon>fabids</taxon>
        <taxon>Fabales</taxon>
        <taxon>Fabaceae</taxon>
        <taxon>Papilionoideae</taxon>
        <taxon>50 kb inversion clade</taxon>
        <taxon>NPAAA clade</taxon>
        <taxon>indigoferoid/millettioid clade</taxon>
        <taxon>Phaseoleae</taxon>
        <taxon>Glycine</taxon>
        <taxon>Glycine subgen. Soja</taxon>
    </lineage>
</organism>
<dbReference type="PANTHER" id="PTHR34676:SF8">
    <property type="entry name" value="TRANSMEMBRANE PROTEIN"/>
    <property type="match status" value="1"/>
</dbReference>
<reference evidence="3 4" key="1">
    <citation type="submission" date="2018-09" db="EMBL/GenBank/DDBJ databases">
        <title>A high-quality reference genome of wild soybean provides a powerful tool to mine soybean genomes.</title>
        <authorList>
            <person name="Xie M."/>
            <person name="Chung C.Y.L."/>
            <person name="Li M.-W."/>
            <person name="Wong F.-L."/>
            <person name="Chan T.-F."/>
            <person name="Lam H.-M."/>
        </authorList>
    </citation>
    <scope>NUCLEOTIDE SEQUENCE [LARGE SCALE GENOMIC DNA]</scope>
    <source>
        <strain evidence="4">cv. W05</strain>
        <tissue evidence="3">Hypocotyl of etiolated seedlings</tissue>
    </source>
</reference>
<dbReference type="Proteomes" id="UP000289340">
    <property type="component" value="Chromosome 17"/>
</dbReference>
<sequence>MLKVAHEGTTDVRRARKHTLVSEYEAFRMKNGETISELQTRFTHIVHHLLGHGKMFEDDELNIKILNCLTRTWEPKITVIQQSHAEEIEKKREGIALKVNSSKEDYKESSSDDEDAKNFSVMIQWITHQPLKKLRHMMGDESKLTDFVSKEGGYFTFGDNNKGKIMGEGNIGNQYKTQIENVPYVDGLKHNLLSISQLCDKGFKIEFNKNCCCISEAMSNEVVHIGKRIGNIYMLNIEHASHELSCLVSKIDGSWLCQPERPNLSIKGNPNPSTNHTNTSSKHPSLNPTFFYFQTLCLLSQNGEQPSRAKKKVKTSKRKQGESSQAALKKLDTWFTSESKKNDYKMIYAVKNIGIAKYLDLEWFSQQGFNFPNLLEAQGK</sequence>
<keyword evidence="4" id="KW-1185">Reference proteome</keyword>
<proteinExistence type="predicted"/>
<dbReference type="InterPro" id="IPR054722">
    <property type="entry name" value="PolX-like_BBD"/>
</dbReference>
<evidence type="ECO:0000313" key="4">
    <source>
        <dbReference type="Proteomes" id="UP000289340"/>
    </source>
</evidence>